<evidence type="ECO:0000313" key="1">
    <source>
        <dbReference type="EMBL" id="EMI58248.1"/>
    </source>
</evidence>
<accession>M5UQJ4</accession>
<dbReference type="Proteomes" id="UP000011885">
    <property type="component" value="Unassembled WGS sequence"/>
</dbReference>
<proteinExistence type="predicted"/>
<sequence length="56" mass="5877">MARFTQDGGPWSKLPNQGQLIQVSTKAAMRQLDALPVDVGVTASESLSTSRTTAAS</sequence>
<dbReference type="EMBL" id="ANOH01000030">
    <property type="protein sequence ID" value="EMI58248.1"/>
    <property type="molecule type" value="Genomic_DNA"/>
</dbReference>
<protein>
    <submittedName>
        <fullName evidence="1">Uncharacterized protein</fullName>
    </submittedName>
</protein>
<comment type="caution">
    <text evidence="1">The sequence shown here is derived from an EMBL/GenBank/DDBJ whole genome shotgun (WGS) entry which is preliminary data.</text>
</comment>
<keyword evidence="2" id="KW-1185">Reference proteome</keyword>
<name>M5UQJ4_9BACT</name>
<gene>
    <name evidence="1" type="ORF">RSSM_00318</name>
</gene>
<dbReference type="RefSeq" id="WP_008673698.1">
    <property type="nucleotide sequence ID" value="NZ_ANOH01000030.1"/>
</dbReference>
<dbReference type="AlphaFoldDB" id="M5UQJ4"/>
<reference evidence="1 2" key="1">
    <citation type="journal article" date="2013" name="Mar. Genomics">
        <title>Expression of sulfatases in Rhodopirellula baltica and the diversity of sulfatases in the genus Rhodopirellula.</title>
        <authorList>
            <person name="Wegner C.E."/>
            <person name="Richter-Heitmann T."/>
            <person name="Klindworth A."/>
            <person name="Klockow C."/>
            <person name="Richter M."/>
            <person name="Achstetter T."/>
            <person name="Glockner F.O."/>
            <person name="Harder J."/>
        </authorList>
    </citation>
    <scope>NUCLEOTIDE SEQUENCE [LARGE SCALE GENOMIC DNA]</scope>
    <source>
        <strain evidence="1 2">SM41</strain>
    </source>
</reference>
<evidence type="ECO:0000313" key="2">
    <source>
        <dbReference type="Proteomes" id="UP000011885"/>
    </source>
</evidence>
<dbReference type="PATRIC" id="fig|1263870.3.peg.347"/>
<organism evidence="1 2">
    <name type="scientific">Rhodopirellula sallentina SM41</name>
    <dbReference type="NCBI Taxonomy" id="1263870"/>
    <lineage>
        <taxon>Bacteria</taxon>
        <taxon>Pseudomonadati</taxon>
        <taxon>Planctomycetota</taxon>
        <taxon>Planctomycetia</taxon>
        <taxon>Pirellulales</taxon>
        <taxon>Pirellulaceae</taxon>
        <taxon>Rhodopirellula</taxon>
    </lineage>
</organism>